<dbReference type="InterPro" id="IPR051839">
    <property type="entry name" value="RD_transcriptional_regulator"/>
</dbReference>
<dbReference type="AlphaFoldDB" id="Q8GPY9"/>
<dbReference type="Pfam" id="PF01527">
    <property type="entry name" value="HTH_Tnp_1"/>
    <property type="match status" value="1"/>
</dbReference>
<organism evidence="3">
    <name type="scientific">Pseudomonas aeruginosa</name>
    <dbReference type="NCBI Taxonomy" id="287"/>
    <lineage>
        <taxon>Bacteria</taxon>
        <taxon>Pseudomonadati</taxon>
        <taxon>Pseudomonadota</taxon>
        <taxon>Gammaproteobacteria</taxon>
        <taxon>Pseudomonadales</taxon>
        <taxon>Pseudomonadaceae</taxon>
        <taxon>Pseudomonas</taxon>
    </lineage>
</organism>
<protein>
    <submittedName>
        <fullName evidence="3">Uncharacterized protein ORF SG13</fullName>
    </submittedName>
</protein>
<dbReference type="GO" id="GO:0006313">
    <property type="term" value="P:DNA transposition"/>
    <property type="evidence" value="ECO:0007669"/>
    <property type="project" value="InterPro"/>
</dbReference>
<comment type="similarity">
    <text evidence="1">Belongs to the transposase 8 family.</text>
</comment>
<evidence type="ECO:0000313" key="3">
    <source>
        <dbReference type="EMBL" id="AAN62235.1"/>
    </source>
</evidence>
<dbReference type="InterPro" id="IPR002514">
    <property type="entry name" value="Transposase_8"/>
</dbReference>
<feature type="region of interest" description="Disordered" evidence="2">
    <location>
        <begin position="81"/>
        <end position="105"/>
    </location>
</feature>
<dbReference type="InterPro" id="IPR009057">
    <property type="entry name" value="Homeodomain-like_sf"/>
</dbReference>
<accession>Q8GPY9</accession>
<dbReference type="PANTHER" id="PTHR33215">
    <property type="entry name" value="PROTEIN DISTAL ANTENNA"/>
    <property type="match status" value="1"/>
</dbReference>
<name>Q8GPY9_PSEAI</name>
<proteinExistence type="inferred from homology"/>
<gene>
    <name evidence="3" type="primary">ORF SG13</name>
</gene>
<evidence type="ECO:0000256" key="1">
    <source>
        <dbReference type="ARBA" id="ARBA00009964"/>
    </source>
</evidence>
<reference evidence="3" key="1">
    <citation type="journal article" date="2002" name="J. Bacteriol.">
        <title>Gene islands integrated into tRNA(Gly) genes confer genome diversity on a Pseudomonas aeruginosa clone.</title>
        <authorList>
            <person name="Larbig K.D."/>
            <person name="Christmann A."/>
            <person name="Johann A."/>
            <person name="Klockgether J."/>
            <person name="Hartsch T."/>
            <person name="Merkl R."/>
            <person name="Wiehlmann L."/>
            <person name="Fritz H.-J."/>
            <person name="Tuemmler B."/>
        </authorList>
    </citation>
    <scope>NUCLEOTIDE SEQUENCE</scope>
    <source>
        <strain evidence="3">SG17M</strain>
    </source>
</reference>
<dbReference type="Gene3D" id="1.10.10.60">
    <property type="entry name" value="Homeodomain-like"/>
    <property type="match status" value="1"/>
</dbReference>
<dbReference type="GO" id="GO:0003677">
    <property type="term" value="F:DNA binding"/>
    <property type="evidence" value="ECO:0007669"/>
    <property type="project" value="InterPro"/>
</dbReference>
<dbReference type="SUPFAM" id="SSF46689">
    <property type="entry name" value="Homeodomain-like"/>
    <property type="match status" value="1"/>
</dbReference>
<dbReference type="GO" id="GO:0004803">
    <property type="term" value="F:transposase activity"/>
    <property type="evidence" value="ECO:0007669"/>
    <property type="project" value="InterPro"/>
</dbReference>
<sequence>MSSKRRGFDASFKLQVVQMVREQGLAVPQICRDMDLGETAVRRWVQQYEAELSGQPGIGKPLTPEQQRIRQLEAENRQLKQDNDLLKNRFPGAPRPIGLETRPLH</sequence>
<dbReference type="EMBL" id="AF440524">
    <property type="protein sequence ID" value="AAN62235.1"/>
    <property type="molecule type" value="Genomic_DNA"/>
</dbReference>
<evidence type="ECO:0000256" key="2">
    <source>
        <dbReference type="SAM" id="MobiDB-lite"/>
    </source>
</evidence>
<dbReference type="PANTHER" id="PTHR33215:SF12">
    <property type="entry name" value="TRANSPOSASE INSN FOR INSERTION SEQUENCE ELEMENT IS911A-RELATED"/>
    <property type="match status" value="1"/>
</dbReference>